<keyword evidence="6" id="KW-0418">Kinase</keyword>
<organism evidence="12">
    <name type="scientific">Chlorella variabilis</name>
    <name type="common">Green alga</name>
    <dbReference type="NCBI Taxonomy" id="554065"/>
    <lineage>
        <taxon>Eukaryota</taxon>
        <taxon>Viridiplantae</taxon>
        <taxon>Chlorophyta</taxon>
        <taxon>core chlorophytes</taxon>
        <taxon>Trebouxiophyceae</taxon>
        <taxon>Chlorellales</taxon>
        <taxon>Chlorellaceae</taxon>
        <taxon>Chlorella clade</taxon>
        <taxon>Chlorella</taxon>
    </lineage>
</organism>
<dbReference type="eggNOG" id="KOG0892">
    <property type="taxonomic scope" value="Eukaryota"/>
</dbReference>
<dbReference type="InterPro" id="IPR044107">
    <property type="entry name" value="PIKKc_ATM"/>
</dbReference>
<evidence type="ECO:0000256" key="4">
    <source>
        <dbReference type="ARBA" id="ARBA00022741"/>
    </source>
</evidence>
<proteinExistence type="predicted"/>
<evidence type="ECO:0000259" key="10">
    <source>
        <dbReference type="PROSITE" id="PS51190"/>
    </source>
</evidence>
<feature type="domain" description="PI3K/PI4K catalytic" evidence="9">
    <location>
        <begin position="1"/>
        <end position="294"/>
    </location>
</feature>
<dbReference type="InterPro" id="IPR011009">
    <property type="entry name" value="Kinase-like_dom_sf"/>
</dbReference>
<comment type="subcellular location">
    <subcellularLocation>
        <location evidence="1">Nucleus</location>
    </subcellularLocation>
</comment>
<dbReference type="GO" id="GO:0005634">
    <property type="term" value="C:nucleus"/>
    <property type="evidence" value="ECO:0007669"/>
    <property type="project" value="UniProtKB-SubCell"/>
</dbReference>
<dbReference type="SUPFAM" id="SSF56112">
    <property type="entry name" value="Protein kinase-like (PK-like)"/>
    <property type="match status" value="1"/>
</dbReference>
<keyword evidence="3" id="KW-0808">Transferase</keyword>
<dbReference type="Gene3D" id="1.10.1070.11">
    <property type="entry name" value="Phosphatidylinositol 3-/4-kinase, catalytic domain"/>
    <property type="match status" value="1"/>
</dbReference>
<sequence>DDLRQDAVMQQFFWLVNQFLAEQPRTQRRSLFIRTYKVVPFSPSSGLLEWVEHTLPLADYLLGASRTGGAHARYRRPADLTWYECYTKLVKGAQAHATPAQLRAAYDEVCARFPPAMHHFFLESFRDPGTWFERRLAYTRSMAVNSMAGHVIGLGDRHLQNILLDTRTADAVHIDLGIAFEQGRFLNTPELVPFRLTRDVVDGMGVTGVEEVMRRCCEETLRVLRASKESILTVIEVFIHDPLYKWALTTTAAARRQYDAGAEEVRAGVGAGCCCSRGCLRVGLANADAERTLLRIKQKLEGVEAGEGEARGVEGQVQQLLQDAQDHDKLCRMYVGWQAWC</sequence>
<dbReference type="InterPro" id="IPR038980">
    <property type="entry name" value="ATM_plant"/>
</dbReference>
<dbReference type="SMART" id="SM00146">
    <property type="entry name" value="PI3Kc"/>
    <property type="match status" value="1"/>
</dbReference>
<dbReference type="InterPro" id="IPR036940">
    <property type="entry name" value="PI3/4_kinase_cat_sf"/>
</dbReference>
<dbReference type="Pfam" id="PF00454">
    <property type="entry name" value="PI3_PI4_kinase"/>
    <property type="match status" value="1"/>
</dbReference>
<dbReference type="AlphaFoldDB" id="E1ZH58"/>
<evidence type="ECO:0000256" key="1">
    <source>
        <dbReference type="ARBA" id="ARBA00004123"/>
    </source>
</evidence>
<keyword evidence="5" id="KW-0227">DNA damage</keyword>
<dbReference type="GO" id="GO:0006281">
    <property type="term" value="P:DNA repair"/>
    <property type="evidence" value="ECO:0007669"/>
    <property type="project" value="InterPro"/>
</dbReference>
<dbReference type="GO" id="GO:0004674">
    <property type="term" value="F:protein serine/threonine kinase activity"/>
    <property type="evidence" value="ECO:0007669"/>
    <property type="project" value="UniProtKB-EC"/>
</dbReference>
<evidence type="ECO:0000313" key="12">
    <source>
        <dbReference type="Proteomes" id="UP000008141"/>
    </source>
</evidence>
<dbReference type="Gene3D" id="3.30.1010.10">
    <property type="entry name" value="Phosphatidylinositol 3-kinase Catalytic Subunit, Chain A, domain 4"/>
    <property type="match status" value="1"/>
</dbReference>
<dbReference type="EC" id="2.7.11.1" evidence="2"/>
<feature type="non-terminal residue" evidence="11">
    <location>
        <position position="1"/>
    </location>
</feature>
<keyword evidence="8" id="KW-0539">Nucleus</keyword>
<dbReference type="InterPro" id="IPR000403">
    <property type="entry name" value="PI3/4_kinase_cat_dom"/>
</dbReference>
<dbReference type="InterPro" id="IPR003152">
    <property type="entry name" value="FATC_dom"/>
</dbReference>
<dbReference type="InParanoid" id="E1ZH58"/>
<feature type="domain" description="FATC" evidence="10">
    <location>
        <begin position="309"/>
        <end position="341"/>
    </location>
</feature>
<keyword evidence="12" id="KW-1185">Reference proteome</keyword>
<keyword evidence="4" id="KW-0547">Nucleotide-binding</keyword>
<dbReference type="InterPro" id="IPR018936">
    <property type="entry name" value="PI3/4_kinase_CS"/>
</dbReference>
<keyword evidence="7" id="KW-0067">ATP-binding</keyword>
<evidence type="ECO:0000256" key="2">
    <source>
        <dbReference type="ARBA" id="ARBA00012513"/>
    </source>
</evidence>
<dbReference type="EMBL" id="GL433846">
    <property type="protein sequence ID" value="EFN55063.1"/>
    <property type="molecule type" value="Genomic_DNA"/>
</dbReference>
<dbReference type="OrthoDB" id="381190at2759"/>
<protein>
    <recommendedName>
        <fullName evidence="2">non-specific serine/threonine protein kinase</fullName>
        <ecNumber evidence="2">2.7.11.1</ecNumber>
    </recommendedName>
</protein>
<dbReference type="PROSITE" id="PS50290">
    <property type="entry name" value="PI3_4_KINASE_3"/>
    <property type="match status" value="1"/>
</dbReference>
<dbReference type="GeneID" id="17354441"/>
<evidence type="ECO:0000313" key="11">
    <source>
        <dbReference type="EMBL" id="EFN55063.1"/>
    </source>
</evidence>
<dbReference type="KEGG" id="cvr:CHLNCDRAFT_24048"/>
<evidence type="ECO:0000256" key="3">
    <source>
        <dbReference type="ARBA" id="ARBA00022679"/>
    </source>
</evidence>
<dbReference type="Proteomes" id="UP000008141">
    <property type="component" value="Unassembled WGS sequence"/>
</dbReference>
<accession>E1ZH58</accession>
<evidence type="ECO:0000256" key="5">
    <source>
        <dbReference type="ARBA" id="ARBA00022763"/>
    </source>
</evidence>
<dbReference type="PANTHER" id="PTHR37079">
    <property type="entry name" value="SERINE/THREONINE-PROTEIN KINASE ATM"/>
    <property type="match status" value="1"/>
</dbReference>
<evidence type="ECO:0000256" key="6">
    <source>
        <dbReference type="ARBA" id="ARBA00022777"/>
    </source>
</evidence>
<evidence type="ECO:0000259" key="9">
    <source>
        <dbReference type="PROSITE" id="PS50290"/>
    </source>
</evidence>
<gene>
    <name evidence="11" type="ORF">CHLNCDRAFT_24048</name>
</gene>
<dbReference type="GO" id="GO:0005524">
    <property type="term" value="F:ATP binding"/>
    <property type="evidence" value="ECO:0007669"/>
    <property type="project" value="UniProtKB-KW"/>
</dbReference>
<reference evidence="11 12" key="1">
    <citation type="journal article" date="2010" name="Plant Cell">
        <title>The Chlorella variabilis NC64A genome reveals adaptation to photosymbiosis, coevolution with viruses, and cryptic sex.</title>
        <authorList>
            <person name="Blanc G."/>
            <person name="Duncan G."/>
            <person name="Agarkova I."/>
            <person name="Borodovsky M."/>
            <person name="Gurnon J."/>
            <person name="Kuo A."/>
            <person name="Lindquist E."/>
            <person name="Lucas S."/>
            <person name="Pangilinan J."/>
            <person name="Polle J."/>
            <person name="Salamov A."/>
            <person name="Terry A."/>
            <person name="Yamada T."/>
            <person name="Dunigan D.D."/>
            <person name="Grigoriev I.V."/>
            <person name="Claverie J.M."/>
            <person name="Van Etten J.L."/>
        </authorList>
    </citation>
    <scope>NUCLEOTIDE SEQUENCE [LARGE SCALE GENOMIC DNA]</scope>
    <source>
        <strain evidence="11 12">NC64A</strain>
    </source>
</reference>
<dbReference type="OMA" id="SSHTHEE"/>
<evidence type="ECO:0000256" key="8">
    <source>
        <dbReference type="ARBA" id="ARBA00023242"/>
    </source>
</evidence>
<dbReference type="RefSeq" id="XP_005847165.1">
    <property type="nucleotide sequence ID" value="XM_005847103.1"/>
</dbReference>
<dbReference type="SMART" id="SM01343">
    <property type="entry name" value="FATC"/>
    <property type="match status" value="1"/>
</dbReference>
<dbReference type="PANTHER" id="PTHR37079:SF4">
    <property type="entry name" value="SERINE_THREONINE-PROTEIN KINASE ATM"/>
    <property type="match status" value="1"/>
</dbReference>
<dbReference type="Pfam" id="PF02260">
    <property type="entry name" value="FATC"/>
    <property type="match status" value="1"/>
</dbReference>
<name>E1ZH58_CHLVA</name>
<dbReference type="PROSITE" id="PS51190">
    <property type="entry name" value="FATC"/>
    <property type="match status" value="1"/>
</dbReference>
<dbReference type="PROSITE" id="PS00916">
    <property type="entry name" value="PI3_4_KINASE_2"/>
    <property type="match status" value="1"/>
</dbReference>
<dbReference type="STRING" id="554065.E1ZH58"/>
<dbReference type="CDD" id="cd05171">
    <property type="entry name" value="PIKKc_ATM"/>
    <property type="match status" value="1"/>
</dbReference>
<evidence type="ECO:0000256" key="7">
    <source>
        <dbReference type="ARBA" id="ARBA00022840"/>
    </source>
</evidence>